<dbReference type="EMBL" id="JAOWKX010000009">
    <property type="protein sequence ID" value="MCV2886197.1"/>
    <property type="molecule type" value="Genomic_DNA"/>
</dbReference>
<name>A0ABT3ABZ1_9ALTE</name>
<comment type="caution">
    <text evidence="1">The sequence shown here is derived from an EMBL/GenBank/DDBJ whole genome shotgun (WGS) entry which is preliminary data.</text>
</comment>
<gene>
    <name evidence="1" type="ORF">OE749_16005</name>
</gene>
<sequence length="121" mass="13322">MSDPSTEICVVSVGSPASYVANDGPWVNNQQDLKLRLRIAGNISVTGYDFLNHDLLETYMSPQASPRVMSAVMSEFADMQDGSSKCTSYRNSYRVYNKNGAQLYSTNGFVSVPVLTHGLWT</sequence>
<evidence type="ECO:0000313" key="1">
    <source>
        <dbReference type="EMBL" id="MCV2886197.1"/>
    </source>
</evidence>
<protein>
    <submittedName>
        <fullName evidence="1">Uncharacterized protein</fullName>
    </submittedName>
</protein>
<organism evidence="1 2">
    <name type="scientific">Fluctibacter corallii</name>
    <dbReference type="NCBI Taxonomy" id="2984329"/>
    <lineage>
        <taxon>Bacteria</taxon>
        <taxon>Pseudomonadati</taxon>
        <taxon>Pseudomonadota</taxon>
        <taxon>Gammaproteobacteria</taxon>
        <taxon>Alteromonadales</taxon>
        <taxon>Alteromonadaceae</taxon>
        <taxon>Fluctibacter</taxon>
    </lineage>
</organism>
<dbReference type="Proteomes" id="UP001652504">
    <property type="component" value="Unassembled WGS sequence"/>
</dbReference>
<accession>A0ABT3ABZ1</accession>
<keyword evidence="2" id="KW-1185">Reference proteome</keyword>
<evidence type="ECO:0000313" key="2">
    <source>
        <dbReference type="Proteomes" id="UP001652504"/>
    </source>
</evidence>
<dbReference type="RefSeq" id="WP_263713485.1">
    <property type="nucleotide sequence ID" value="NZ_JAOWKX010000009.1"/>
</dbReference>
<reference evidence="1 2" key="1">
    <citation type="submission" date="2022-10" db="EMBL/GenBank/DDBJ databases">
        <title>Aestuariibacter sp. AA17 isolated from Montipora capitata coral fragment.</title>
        <authorList>
            <person name="Emsley S.A."/>
            <person name="Pfannmuller K.M."/>
            <person name="Loughran R.M."/>
            <person name="Shlafstein M."/>
            <person name="Papke E."/>
            <person name="Saw J.H."/>
            <person name="Ushijima B."/>
            <person name="Videau P."/>
        </authorList>
    </citation>
    <scope>NUCLEOTIDE SEQUENCE [LARGE SCALE GENOMIC DNA]</scope>
    <source>
        <strain evidence="1 2">AA17</strain>
    </source>
</reference>
<proteinExistence type="predicted"/>